<evidence type="ECO:0000313" key="14">
    <source>
        <dbReference type="Proteomes" id="UP000483820"/>
    </source>
</evidence>
<dbReference type="Gene3D" id="3.30.160.60">
    <property type="entry name" value="Classic Zinc Finger"/>
    <property type="match status" value="1"/>
</dbReference>
<dbReference type="InterPro" id="IPR013087">
    <property type="entry name" value="Znf_C2H2_type"/>
</dbReference>
<dbReference type="PANTHER" id="PTHR13808:SF1">
    <property type="entry name" value="HISTONE ACETYLTRANSFERASE"/>
    <property type="match status" value="1"/>
</dbReference>
<dbReference type="EMBL" id="WUAV01000004">
    <property type="protein sequence ID" value="KAF1759625.1"/>
    <property type="molecule type" value="Genomic_DNA"/>
</dbReference>
<comment type="catalytic activity">
    <reaction evidence="8">
        <text>L-lysyl-[protein] + acetyl-CoA = N(6)-acetyl-L-lysyl-[protein] + CoA + H(+)</text>
        <dbReference type="Rhea" id="RHEA:45948"/>
        <dbReference type="Rhea" id="RHEA-COMP:9752"/>
        <dbReference type="Rhea" id="RHEA-COMP:10731"/>
        <dbReference type="ChEBI" id="CHEBI:15378"/>
        <dbReference type="ChEBI" id="CHEBI:29969"/>
        <dbReference type="ChEBI" id="CHEBI:57287"/>
        <dbReference type="ChEBI" id="CHEBI:57288"/>
        <dbReference type="ChEBI" id="CHEBI:61930"/>
        <dbReference type="EC" id="2.3.1.48"/>
    </reaction>
</comment>
<dbReference type="InterPro" id="IPR036236">
    <property type="entry name" value="Znf_C2H2_sf"/>
</dbReference>
<dbReference type="Pfam" id="PF08214">
    <property type="entry name" value="HAT_KAT11"/>
    <property type="match status" value="1"/>
</dbReference>
<evidence type="ECO:0000256" key="10">
    <source>
        <dbReference type="SAM" id="MobiDB-lite"/>
    </source>
</evidence>
<comment type="subcellular location">
    <subcellularLocation>
        <location evidence="1">Nucleus</location>
    </subcellularLocation>
</comment>
<keyword evidence="9" id="KW-0479">Metal-binding</keyword>
<evidence type="ECO:0000256" key="2">
    <source>
        <dbReference type="ARBA" id="ARBA00013184"/>
    </source>
</evidence>
<feature type="region of interest" description="Disordered" evidence="10">
    <location>
        <begin position="76"/>
        <end position="125"/>
    </location>
</feature>
<keyword evidence="3" id="KW-0808">Transferase</keyword>
<dbReference type="PROSITE" id="PS50157">
    <property type="entry name" value="ZINC_FINGER_C2H2_2"/>
    <property type="match status" value="1"/>
</dbReference>
<feature type="domain" description="CBP/p300-type HAT" evidence="12">
    <location>
        <begin position="239"/>
        <end position="573"/>
    </location>
</feature>
<keyword evidence="9" id="KW-0863">Zinc-finger</keyword>
<feature type="domain" description="C2H2-type" evidence="11">
    <location>
        <begin position="33"/>
        <end position="56"/>
    </location>
</feature>
<dbReference type="GO" id="GO:0000123">
    <property type="term" value="C:histone acetyltransferase complex"/>
    <property type="evidence" value="ECO:0007669"/>
    <property type="project" value="TreeGrafter"/>
</dbReference>
<accession>A0A6A5GYJ5</accession>
<protein>
    <recommendedName>
        <fullName evidence="2">histone acetyltransferase</fullName>
        <ecNumber evidence="2">2.3.1.48</ecNumber>
    </recommendedName>
</protein>
<evidence type="ECO:0000256" key="1">
    <source>
        <dbReference type="ARBA" id="ARBA00004123"/>
    </source>
</evidence>
<dbReference type="GO" id="GO:0003713">
    <property type="term" value="F:transcription coactivator activity"/>
    <property type="evidence" value="ECO:0007669"/>
    <property type="project" value="TreeGrafter"/>
</dbReference>
<dbReference type="RefSeq" id="XP_053586091.1">
    <property type="nucleotide sequence ID" value="XM_053731319.1"/>
</dbReference>
<keyword evidence="6" id="KW-0804">Transcription</keyword>
<dbReference type="GO" id="GO:0031490">
    <property type="term" value="F:chromatin DNA binding"/>
    <property type="evidence" value="ECO:0007669"/>
    <property type="project" value="TreeGrafter"/>
</dbReference>
<gene>
    <name evidence="13" type="ORF">GCK72_016092</name>
</gene>
<dbReference type="GO" id="GO:0045944">
    <property type="term" value="P:positive regulation of transcription by RNA polymerase II"/>
    <property type="evidence" value="ECO:0007669"/>
    <property type="project" value="TreeGrafter"/>
</dbReference>
<evidence type="ECO:0000256" key="7">
    <source>
        <dbReference type="ARBA" id="ARBA00023242"/>
    </source>
</evidence>
<dbReference type="GO" id="GO:0008270">
    <property type="term" value="F:zinc ion binding"/>
    <property type="evidence" value="ECO:0007669"/>
    <property type="project" value="UniProtKB-KW"/>
</dbReference>
<dbReference type="PROSITE" id="PS51727">
    <property type="entry name" value="CBP_P300_HAT"/>
    <property type="match status" value="1"/>
</dbReference>
<evidence type="ECO:0000259" key="12">
    <source>
        <dbReference type="PROSITE" id="PS51727"/>
    </source>
</evidence>
<dbReference type="AlphaFoldDB" id="A0A6A5GYJ5"/>
<dbReference type="SMART" id="SM01250">
    <property type="entry name" value="KAT11"/>
    <property type="match status" value="1"/>
</dbReference>
<reference evidence="13 14" key="1">
    <citation type="submission" date="2019-12" db="EMBL/GenBank/DDBJ databases">
        <title>Chromosome-level assembly of the Caenorhabditis remanei genome.</title>
        <authorList>
            <person name="Teterina A.A."/>
            <person name="Willis J.H."/>
            <person name="Phillips P.C."/>
        </authorList>
    </citation>
    <scope>NUCLEOTIDE SEQUENCE [LARGE SCALE GENOMIC DNA]</scope>
    <source>
        <strain evidence="13 14">PX506</strain>
        <tissue evidence="13">Whole organism</tissue>
    </source>
</reference>
<comment type="caution">
    <text evidence="13">The sequence shown here is derived from an EMBL/GenBank/DDBJ whole genome shotgun (WGS) entry which is preliminary data.</text>
</comment>
<proteinExistence type="predicted"/>
<evidence type="ECO:0000256" key="3">
    <source>
        <dbReference type="ARBA" id="ARBA00022679"/>
    </source>
</evidence>
<dbReference type="InterPro" id="IPR031162">
    <property type="entry name" value="CBP_P300_HAT"/>
</dbReference>
<organism evidence="13 14">
    <name type="scientific">Caenorhabditis remanei</name>
    <name type="common">Caenorhabditis vulgaris</name>
    <dbReference type="NCBI Taxonomy" id="31234"/>
    <lineage>
        <taxon>Eukaryota</taxon>
        <taxon>Metazoa</taxon>
        <taxon>Ecdysozoa</taxon>
        <taxon>Nematoda</taxon>
        <taxon>Chromadorea</taxon>
        <taxon>Rhabditida</taxon>
        <taxon>Rhabditina</taxon>
        <taxon>Rhabditomorpha</taxon>
        <taxon>Rhabditoidea</taxon>
        <taxon>Rhabditidae</taxon>
        <taxon>Peloderinae</taxon>
        <taxon>Caenorhabditis</taxon>
    </lineage>
</organism>
<dbReference type="KEGG" id="crq:GCK72_016092"/>
<evidence type="ECO:0000313" key="13">
    <source>
        <dbReference type="EMBL" id="KAF1759625.1"/>
    </source>
</evidence>
<feature type="compositionally biased region" description="Basic and acidic residues" evidence="10">
    <location>
        <begin position="81"/>
        <end position="101"/>
    </location>
</feature>
<dbReference type="SUPFAM" id="SSF57667">
    <property type="entry name" value="beta-beta-alpha zinc fingers"/>
    <property type="match status" value="1"/>
</dbReference>
<keyword evidence="7" id="KW-0539">Nucleus</keyword>
<dbReference type="EC" id="2.3.1.48" evidence="2"/>
<dbReference type="SMART" id="SM00355">
    <property type="entry name" value="ZnF_C2H2"/>
    <property type="match status" value="2"/>
</dbReference>
<evidence type="ECO:0000256" key="8">
    <source>
        <dbReference type="ARBA" id="ARBA00048017"/>
    </source>
</evidence>
<dbReference type="GO" id="GO:0005667">
    <property type="term" value="C:transcription regulator complex"/>
    <property type="evidence" value="ECO:0007669"/>
    <property type="project" value="TreeGrafter"/>
</dbReference>
<evidence type="ECO:0000259" key="11">
    <source>
        <dbReference type="PROSITE" id="PS50157"/>
    </source>
</evidence>
<evidence type="ECO:0000256" key="6">
    <source>
        <dbReference type="ARBA" id="ARBA00023163"/>
    </source>
</evidence>
<keyword evidence="5" id="KW-0805">Transcription regulation</keyword>
<dbReference type="GO" id="GO:0005634">
    <property type="term" value="C:nucleus"/>
    <property type="evidence" value="ECO:0007669"/>
    <property type="project" value="UniProtKB-SubCell"/>
</dbReference>
<evidence type="ECO:0000256" key="5">
    <source>
        <dbReference type="ARBA" id="ARBA00023015"/>
    </source>
</evidence>
<dbReference type="PROSITE" id="PS00028">
    <property type="entry name" value="ZINC_FINGER_C2H2_1"/>
    <property type="match status" value="2"/>
</dbReference>
<keyword evidence="9" id="KW-0862">Zinc</keyword>
<dbReference type="GeneID" id="9823667"/>
<name>A0A6A5GYJ5_CAERE</name>
<evidence type="ECO:0000256" key="4">
    <source>
        <dbReference type="ARBA" id="ARBA00022853"/>
    </source>
</evidence>
<evidence type="ECO:0000256" key="9">
    <source>
        <dbReference type="PROSITE-ProRule" id="PRU00042"/>
    </source>
</evidence>
<dbReference type="CTD" id="9823667"/>
<keyword evidence="4" id="KW-0156">Chromatin regulator</keyword>
<dbReference type="GO" id="GO:0004402">
    <property type="term" value="F:histone acetyltransferase activity"/>
    <property type="evidence" value="ECO:0007669"/>
    <property type="project" value="InterPro"/>
</dbReference>
<dbReference type="PANTHER" id="PTHR13808">
    <property type="entry name" value="CBP/P300-RELATED"/>
    <property type="match status" value="1"/>
</dbReference>
<dbReference type="Proteomes" id="UP000483820">
    <property type="component" value="Chromosome IV"/>
</dbReference>
<sequence>MPSSTCTFCSESFKTYQELVEHREEAKHFDKLYLCEVCNTRFSKQNGVENHFRDNHLPVSGKGKDDEKLNRMWDKGTYFTKSEKPEPKKEPNSDGTKRQADDNNVQKPPVKKVKKFDPTKPSTSKAGKIICCEEGVEYKYSATNIKCSGKKECRVRPGGSYMFADDTVYCMRCFGVEKRKKKDNILGDINNWRQLENVVETFEALKECGDCGGLWHESCSMTLATTTFICHRCVTGYSIPKIEIRHSCPLSQFMTERLNKLCGKPVTRNTGIAVVNFTSRRTVDLVADRPNHLKEQFRNTYGNTTNYTQRMIYVIQRTFKADCIFFSMICHEYENHAGTKYCLIDTLDSVPYFTTTATVSRGAAHHEIMLSYFDFMRRVGYEKAHLWANAPVQGDNMIFTCHPMAQKYLSQVELEGYYEKMLAKGEKSGIFKKWRNFGGFKEDVESNLRKKKDYKGIQPIHIPIFEGSQWEYFNQKYEPEPEDKENSEAANFMRKFTRNIPDNLTNTFWMDLKKRDKPMDPELLEGRRNSHEDLGDKMSFLELCVENNWEFSTLRRAQFATMGIIDVINRFTVVQD</sequence>
<dbReference type="InterPro" id="IPR013178">
    <property type="entry name" value="Histone_AcTrfase_Rtt109/CBP"/>
</dbReference>